<dbReference type="EMBL" id="JAWDJW010001029">
    <property type="protein sequence ID" value="KAK3079611.1"/>
    <property type="molecule type" value="Genomic_DNA"/>
</dbReference>
<proteinExistence type="predicted"/>
<dbReference type="Proteomes" id="UP001186974">
    <property type="component" value="Unassembled WGS sequence"/>
</dbReference>
<keyword evidence="2" id="KW-1185">Reference proteome</keyword>
<name>A0ACC3DSJ1_9PEZI</name>
<sequence length="280" mass="30678">MPPSSKITKTDRKRYDAAVESFHNAYASSSNWGNERWQKSLYPALLKPPRYAALINQYVPRAEIERLFLDADIELKDLESVEPSPNPSRGTQKVSHLQILERPRPPQRQSNATSALEAPATSSLLPQPKPVPVTPSSDHLYTHYNLDAASLLAVHALAVRPGDTVLDLCAAPGGKSIALAQSLWPHLHASSPSLPSINPDPASDSRLRESDGENGGHLHCNEFDAARYARLKANLRAYLPLRLFAEKSVQVSNFDGTAKFESLSVAPDSYDRVLVDAPCS</sequence>
<comment type="caution">
    <text evidence="1">The sequence shown here is derived from an EMBL/GenBank/DDBJ whole genome shotgun (WGS) entry which is preliminary data.</text>
</comment>
<evidence type="ECO:0000313" key="2">
    <source>
        <dbReference type="Proteomes" id="UP001186974"/>
    </source>
</evidence>
<reference evidence="1" key="1">
    <citation type="submission" date="2024-09" db="EMBL/GenBank/DDBJ databases">
        <title>Black Yeasts Isolated from many extreme environments.</title>
        <authorList>
            <person name="Coleine C."/>
            <person name="Stajich J.E."/>
            <person name="Selbmann L."/>
        </authorList>
    </citation>
    <scope>NUCLEOTIDE SEQUENCE</scope>
    <source>
        <strain evidence="1">CCFEE 5737</strain>
    </source>
</reference>
<gene>
    <name evidence="1" type="ORF">LTS18_004415</name>
</gene>
<evidence type="ECO:0000313" key="1">
    <source>
        <dbReference type="EMBL" id="KAK3079611.1"/>
    </source>
</evidence>
<accession>A0ACC3DSJ1</accession>
<organism evidence="1 2">
    <name type="scientific">Coniosporium uncinatum</name>
    <dbReference type="NCBI Taxonomy" id="93489"/>
    <lineage>
        <taxon>Eukaryota</taxon>
        <taxon>Fungi</taxon>
        <taxon>Dikarya</taxon>
        <taxon>Ascomycota</taxon>
        <taxon>Pezizomycotina</taxon>
        <taxon>Dothideomycetes</taxon>
        <taxon>Dothideomycetes incertae sedis</taxon>
        <taxon>Coniosporium</taxon>
    </lineage>
</organism>
<feature type="non-terminal residue" evidence="1">
    <location>
        <position position="280"/>
    </location>
</feature>
<protein>
    <submittedName>
        <fullName evidence="1">Uncharacterized protein</fullName>
    </submittedName>
</protein>